<comment type="caution">
    <text evidence="1">The sequence shown here is derived from an EMBL/GenBank/DDBJ whole genome shotgun (WGS) entry which is preliminary data.</text>
</comment>
<reference evidence="1" key="2">
    <citation type="journal article" date="2023" name="BMC Genomics">
        <title>Pest status, molecular evolution, and epigenetic factors derived from the genome assembly of Frankliniella fusca, a thysanopteran phytovirus vector.</title>
        <authorList>
            <person name="Catto M.A."/>
            <person name="Labadie P.E."/>
            <person name="Jacobson A.L."/>
            <person name="Kennedy G.G."/>
            <person name="Srinivasan R."/>
            <person name="Hunt B.G."/>
        </authorList>
    </citation>
    <scope>NUCLEOTIDE SEQUENCE</scope>
    <source>
        <strain evidence="1">PL_HMW_Pooled</strain>
    </source>
</reference>
<dbReference type="PANTHER" id="PTHR45786">
    <property type="entry name" value="DNA BINDING PROTEIN-LIKE"/>
    <property type="match status" value="1"/>
</dbReference>
<keyword evidence="2" id="KW-1185">Reference proteome</keyword>
<gene>
    <name evidence="1" type="ORF">KUF71_019577</name>
</gene>
<evidence type="ECO:0008006" key="3">
    <source>
        <dbReference type="Google" id="ProtNLM"/>
    </source>
</evidence>
<evidence type="ECO:0000313" key="1">
    <source>
        <dbReference type="EMBL" id="KAK3929736.1"/>
    </source>
</evidence>
<dbReference type="AlphaFoldDB" id="A0AAE1LRC6"/>
<proteinExistence type="predicted"/>
<dbReference type="Proteomes" id="UP001219518">
    <property type="component" value="Unassembled WGS sequence"/>
</dbReference>
<sequence length="409" mass="46945">MAGAVFGDEDFNSIRPLDFEECDVLCTHCGALYWKAELSRTRNDAGLKCCTYSKFNLSPSSHFITPQPGIVELYRGNSVAAENFEKNILKYNKLFATCFVSGDFQNVGSRQHGLCSFKVNGEVKWHNHAYENSEDQSKPPNHGQIYFLDFSDDNAGTIIEQRKKGLQHPVDLSDEVMQTLEEYLRSHNCFVKAFKTTKEVELEERSKAALEGRPFRDVLSIQKNPSTRVVCVGDGYVDRLLRGNQYTVTPVADGIGAIFTERLPPMSYDAMYFRRHQKPDEHGPGTFHKNLDMQQFPLLHLHGESTHLNMVVDRENRTPSLAGYYRYRIAIRDAEFSVIHESKKLFAMYLINGALKVLYEWLSFRATHQENLKAESYTALRRFVELRALEQERRVGRIVILFPGIYCDI</sequence>
<protein>
    <recommendedName>
        <fullName evidence="3">Helitron helicase-like domain-containing protein</fullName>
    </recommendedName>
</protein>
<dbReference type="EMBL" id="JAHWGI010001403">
    <property type="protein sequence ID" value="KAK3929736.1"/>
    <property type="molecule type" value="Genomic_DNA"/>
</dbReference>
<name>A0AAE1LRC6_9NEOP</name>
<reference evidence="1" key="1">
    <citation type="submission" date="2021-07" db="EMBL/GenBank/DDBJ databases">
        <authorList>
            <person name="Catto M.A."/>
            <person name="Jacobson A."/>
            <person name="Kennedy G."/>
            <person name="Labadie P."/>
            <person name="Hunt B.G."/>
            <person name="Srinivasan R."/>
        </authorList>
    </citation>
    <scope>NUCLEOTIDE SEQUENCE</scope>
    <source>
        <strain evidence="1">PL_HMW_Pooled</strain>
        <tissue evidence="1">Head</tissue>
    </source>
</reference>
<accession>A0AAE1LRC6</accession>
<evidence type="ECO:0000313" key="2">
    <source>
        <dbReference type="Proteomes" id="UP001219518"/>
    </source>
</evidence>
<organism evidence="1 2">
    <name type="scientific">Frankliniella fusca</name>
    <dbReference type="NCBI Taxonomy" id="407009"/>
    <lineage>
        <taxon>Eukaryota</taxon>
        <taxon>Metazoa</taxon>
        <taxon>Ecdysozoa</taxon>
        <taxon>Arthropoda</taxon>
        <taxon>Hexapoda</taxon>
        <taxon>Insecta</taxon>
        <taxon>Pterygota</taxon>
        <taxon>Neoptera</taxon>
        <taxon>Paraneoptera</taxon>
        <taxon>Thysanoptera</taxon>
        <taxon>Terebrantia</taxon>
        <taxon>Thripoidea</taxon>
        <taxon>Thripidae</taxon>
        <taxon>Frankliniella</taxon>
    </lineage>
</organism>
<dbReference type="PANTHER" id="PTHR45786:SF74">
    <property type="entry name" value="ATP-DEPENDENT DNA HELICASE"/>
    <property type="match status" value="1"/>
</dbReference>